<dbReference type="KEGG" id="mtun:MTUNDRAET4_2416"/>
<name>A0A4U8Z1W7_METTU</name>
<gene>
    <name evidence="1" type="ORF">MTUNDRAET4_2416</name>
</gene>
<evidence type="ECO:0000313" key="2">
    <source>
        <dbReference type="Proteomes" id="UP000294360"/>
    </source>
</evidence>
<organism evidence="1 2">
    <name type="scientific">Methylocella tundrae</name>
    <dbReference type="NCBI Taxonomy" id="227605"/>
    <lineage>
        <taxon>Bacteria</taxon>
        <taxon>Pseudomonadati</taxon>
        <taxon>Pseudomonadota</taxon>
        <taxon>Alphaproteobacteria</taxon>
        <taxon>Hyphomicrobiales</taxon>
        <taxon>Beijerinckiaceae</taxon>
        <taxon>Methylocella</taxon>
    </lineage>
</organism>
<proteinExistence type="predicted"/>
<dbReference type="AlphaFoldDB" id="A0A4U8Z1W7"/>
<evidence type="ECO:0000313" key="1">
    <source>
        <dbReference type="EMBL" id="VFU09303.1"/>
    </source>
</evidence>
<dbReference type="Proteomes" id="UP000294360">
    <property type="component" value="Chromosome"/>
</dbReference>
<reference evidence="1 2" key="1">
    <citation type="submission" date="2019-03" db="EMBL/GenBank/DDBJ databases">
        <authorList>
            <person name="Kox A.R. M."/>
        </authorList>
    </citation>
    <scope>NUCLEOTIDE SEQUENCE [LARGE SCALE GENOMIC DNA]</scope>
    <source>
        <strain evidence="1">MTUNDRAET4 annotated genome</strain>
    </source>
</reference>
<dbReference type="EMBL" id="LR536450">
    <property type="protein sequence ID" value="VFU09303.1"/>
    <property type="molecule type" value="Genomic_DNA"/>
</dbReference>
<protein>
    <submittedName>
        <fullName evidence="1">Uncharacterized protein</fullName>
    </submittedName>
</protein>
<accession>A0A4U8Z1W7</accession>
<sequence>MWSWGGGAGMPMIDRVSGPVSGSIRMTQFIYGKQRRFEDCLLVLSRRAPGHPVETRFEFWRRRLQRSSPCRQS</sequence>